<sequence length="68" mass="7557">MCFSRPRALYAVFAGLNTSPTPKAQKNCGYKVRKLLYSGLKLAEVLSSKLKGFGIDKLAVKKTFMYAH</sequence>
<dbReference type="AlphaFoldDB" id="A0A839U1J7"/>
<proteinExistence type="predicted"/>
<organism evidence="1 2">
    <name type="scientific">Phyllobacterium trifolii</name>
    <dbReference type="NCBI Taxonomy" id="300193"/>
    <lineage>
        <taxon>Bacteria</taxon>
        <taxon>Pseudomonadati</taxon>
        <taxon>Pseudomonadota</taxon>
        <taxon>Alphaproteobacteria</taxon>
        <taxon>Hyphomicrobiales</taxon>
        <taxon>Phyllobacteriaceae</taxon>
        <taxon>Phyllobacterium</taxon>
    </lineage>
</organism>
<dbReference type="EMBL" id="JACHXN010000002">
    <property type="protein sequence ID" value="MBB3144327.1"/>
    <property type="molecule type" value="Genomic_DNA"/>
</dbReference>
<protein>
    <submittedName>
        <fullName evidence="1">Uncharacterized protein</fullName>
    </submittedName>
</protein>
<gene>
    <name evidence="1" type="ORF">FHS21_000723</name>
</gene>
<evidence type="ECO:0000313" key="2">
    <source>
        <dbReference type="Proteomes" id="UP000554520"/>
    </source>
</evidence>
<comment type="caution">
    <text evidence="1">The sequence shown here is derived from an EMBL/GenBank/DDBJ whole genome shotgun (WGS) entry which is preliminary data.</text>
</comment>
<keyword evidence="2" id="KW-1185">Reference proteome</keyword>
<name>A0A839U1J7_9HYPH</name>
<dbReference type="Proteomes" id="UP000554520">
    <property type="component" value="Unassembled WGS sequence"/>
</dbReference>
<reference evidence="1 2" key="1">
    <citation type="submission" date="2020-08" db="EMBL/GenBank/DDBJ databases">
        <title>Genomic Encyclopedia of Type Strains, Phase III (KMG-III): the genomes of soil and plant-associated and newly described type strains.</title>
        <authorList>
            <person name="Whitman W."/>
        </authorList>
    </citation>
    <scope>NUCLEOTIDE SEQUENCE [LARGE SCALE GENOMIC DNA]</scope>
    <source>
        <strain evidence="1 2">CECT 7015</strain>
    </source>
</reference>
<evidence type="ECO:0000313" key="1">
    <source>
        <dbReference type="EMBL" id="MBB3144327.1"/>
    </source>
</evidence>
<accession>A0A839U1J7</accession>